<keyword evidence="2" id="KW-1003">Cell membrane</keyword>
<evidence type="ECO:0000256" key="5">
    <source>
        <dbReference type="ARBA" id="ARBA00023136"/>
    </source>
</evidence>
<gene>
    <name evidence="9" type="ORF">DPPLL_33960</name>
</gene>
<reference evidence="9 10" key="1">
    <citation type="submission" date="2022-01" db="EMBL/GenBank/DDBJ databases">
        <title>Desulfofustis limnae sp. nov., a novel mesophilic sulfate-reducing bacterium isolated from marsh soil.</title>
        <authorList>
            <person name="Watanabe M."/>
            <person name="Takahashi A."/>
            <person name="Kojima H."/>
            <person name="Fukui M."/>
        </authorList>
    </citation>
    <scope>NUCLEOTIDE SEQUENCE [LARGE SCALE GENOMIC DNA]</scope>
    <source>
        <strain evidence="9 10">PPLL</strain>
    </source>
</reference>
<name>A0ABN6MB31_9BACT</name>
<keyword evidence="10" id="KW-1185">Reference proteome</keyword>
<evidence type="ECO:0000313" key="9">
    <source>
        <dbReference type="EMBL" id="BDD89031.1"/>
    </source>
</evidence>
<feature type="transmembrane region" description="Helical" evidence="6">
    <location>
        <begin position="302"/>
        <end position="335"/>
    </location>
</feature>
<dbReference type="PANTHER" id="PTHR30287">
    <property type="entry name" value="MEMBRANE COMPONENT OF PREDICTED ABC SUPERFAMILY METABOLITE UPTAKE TRANSPORTER"/>
    <property type="match status" value="1"/>
</dbReference>
<proteinExistence type="predicted"/>
<dbReference type="Proteomes" id="UP000830055">
    <property type="component" value="Chromosome"/>
</dbReference>
<feature type="transmembrane region" description="Helical" evidence="6">
    <location>
        <begin position="395"/>
        <end position="415"/>
    </location>
</feature>
<feature type="domain" description="MacB-like periplasmic core" evidence="8">
    <location>
        <begin position="21"/>
        <end position="228"/>
    </location>
</feature>
<feature type="transmembrane region" description="Helical" evidence="6">
    <location>
        <begin position="421"/>
        <end position="443"/>
    </location>
</feature>
<keyword evidence="3 6" id="KW-0812">Transmembrane</keyword>
<dbReference type="PANTHER" id="PTHR30287:SF1">
    <property type="entry name" value="INNER MEMBRANE PROTEIN"/>
    <property type="match status" value="1"/>
</dbReference>
<dbReference type="InterPro" id="IPR025857">
    <property type="entry name" value="MacB_PCD"/>
</dbReference>
<dbReference type="Pfam" id="PF12704">
    <property type="entry name" value="MacB_PCD"/>
    <property type="match status" value="1"/>
</dbReference>
<dbReference type="EMBL" id="AP025516">
    <property type="protein sequence ID" value="BDD89031.1"/>
    <property type="molecule type" value="Genomic_DNA"/>
</dbReference>
<dbReference type="Pfam" id="PF02687">
    <property type="entry name" value="FtsX"/>
    <property type="match status" value="2"/>
</dbReference>
<evidence type="ECO:0000256" key="1">
    <source>
        <dbReference type="ARBA" id="ARBA00004651"/>
    </source>
</evidence>
<feature type="transmembrane region" description="Helical" evidence="6">
    <location>
        <begin position="254"/>
        <end position="281"/>
    </location>
</feature>
<organism evidence="9 10">
    <name type="scientific">Desulfofustis limnaeus</name>
    <dbReference type="NCBI Taxonomy" id="2740163"/>
    <lineage>
        <taxon>Bacteria</taxon>
        <taxon>Pseudomonadati</taxon>
        <taxon>Thermodesulfobacteriota</taxon>
        <taxon>Desulfobulbia</taxon>
        <taxon>Desulfobulbales</taxon>
        <taxon>Desulfocapsaceae</taxon>
        <taxon>Desulfofustis</taxon>
    </lineage>
</organism>
<feature type="transmembrane region" description="Helical" evidence="6">
    <location>
        <begin position="707"/>
        <end position="729"/>
    </location>
</feature>
<evidence type="ECO:0000256" key="3">
    <source>
        <dbReference type="ARBA" id="ARBA00022692"/>
    </source>
</evidence>
<evidence type="ECO:0000256" key="6">
    <source>
        <dbReference type="SAM" id="Phobius"/>
    </source>
</evidence>
<comment type="subcellular location">
    <subcellularLocation>
        <location evidence="1">Cell membrane</location>
        <topology evidence="1">Multi-pass membrane protein</topology>
    </subcellularLocation>
</comment>
<evidence type="ECO:0000259" key="7">
    <source>
        <dbReference type="Pfam" id="PF02687"/>
    </source>
</evidence>
<evidence type="ECO:0000313" key="10">
    <source>
        <dbReference type="Proteomes" id="UP000830055"/>
    </source>
</evidence>
<sequence>MIHWRFLLGELRHGGAQAMTFVLCVALSIATLTALNSFKADVHRSLLSDAQALHGGDIIVHSHYPISPPLLQAIESIRQKAGGEWIRTYEFYSVVRPVKGEESLFVSIMAVAPQYPLYGTVELTSGRDFSQVLGRGQVVAAPEVLTRLGLELGDRLQVGSAQLSVVDTVVRDPSRPVSLFALGPRIFVSTLDLEELGLLGVGSRSQYEVLLKLDRPDQAAEIADQLRDVATAGQERVETATTARSQVKRFFDNLLFFLSFISIFTLLLSGIGMQTSLSALLRRKQATIAIGKALGVTRRFLFTHYLGITLFLGLIGSIVGVVAGVVIKWCFPLLFGFIIPPGTALGLTPGPLVEGMLVGLFVVLVFSALPLYRADLIRPIALLRHEQVTLAGRRLPVLLSLVILLFLSLLVVRQLEDVKIGLYFTAGSLAFISLIVIIVTFSLKGVRRLPIRPLALRQAQRSLFRPGNATRSIIVTLTAALAALLAIFLLQFNLVATFITSYPEDAPNLFCLDIQRDQQQSFFSVVGEEVTLFPVIRGRLVSINGEPIDYERENQRRSDTLAREFNLTYRDSLLDDEIIVRGSGLFGERRRDSTMVAVSVLDTIAEIGELKLGDRLEFVVQGVALTAEVTSIRARTKSRLYPFFYFVFAEEVLAAAPQTFFAALHLPRGDIDDTVERIVTALPNVSTINVADSAERLGQLVGRLARVITFFSLFSIIAGCLILVGSVLATRLERLRDCALYKIVGGHGRLVLSITVWENLFLGLCSSLIAVVIGSGVAWSLCWIYFDIAFRMHWLGAAATIAVAGVAVMMVGLFSSLAIIREKPMAFLVRQAE</sequence>
<accession>A0ABN6MB31</accession>
<feature type="transmembrane region" description="Helical" evidence="6">
    <location>
        <begin position="760"/>
        <end position="786"/>
    </location>
</feature>
<protein>
    <submittedName>
        <fullName evidence="9">Membrane protein</fullName>
    </submittedName>
</protein>
<feature type="transmembrane region" description="Helical" evidence="6">
    <location>
        <begin position="792"/>
        <end position="820"/>
    </location>
</feature>
<evidence type="ECO:0000259" key="8">
    <source>
        <dbReference type="Pfam" id="PF12704"/>
    </source>
</evidence>
<feature type="domain" description="ABC3 transporter permease C-terminal" evidence="7">
    <location>
        <begin position="260"/>
        <end position="374"/>
    </location>
</feature>
<feature type="transmembrane region" description="Helical" evidence="6">
    <location>
        <begin position="473"/>
        <end position="492"/>
    </location>
</feature>
<feature type="domain" description="ABC3 transporter permease C-terminal" evidence="7">
    <location>
        <begin position="710"/>
        <end position="823"/>
    </location>
</feature>
<feature type="transmembrane region" description="Helical" evidence="6">
    <location>
        <begin position="355"/>
        <end position="374"/>
    </location>
</feature>
<keyword evidence="4 6" id="KW-1133">Transmembrane helix</keyword>
<dbReference type="InterPro" id="IPR038766">
    <property type="entry name" value="Membrane_comp_ABC_pdt"/>
</dbReference>
<keyword evidence="5 6" id="KW-0472">Membrane</keyword>
<evidence type="ECO:0000256" key="2">
    <source>
        <dbReference type="ARBA" id="ARBA00022475"/>
    </source>
</evidence>
<dbReference type="RefSeq" id="WP_284152357.1">
    <property type="nucleotide sequence ID" value="NZ_AP025516.1"/>
</dbReference>
<dbReference type="InterPro" id="IPR003838">
    <property type="entry name" value="ABC3_permease_C"/>
</dbReference>
<evidence type="ECO:0000256" key="4">
    <source>
        <dbReference type="ARBA" id="ARBA00022989"/>
    </source>
</evidence>
<feature type="transmembrane region" description="Helical" evidence="6">
    <location>
        <begin position="20"/>
        <end position="38"/>
    </location>
</feature>